<feature type="binding site" evidence="5">
    <location>
        <position position="421"/>
    </location>
    <ligand>
        <name>Fe cation</name>
        <dbReference type="ChEBI" id="CHEBI:24875"/>
        <note>catalytic</note>
    </ligand>
</feature>
<keyword evidence="3" id="KW-0560">Oxidoreductase</keyword>
<gene>
    <name evidence="7" type="ORF">MIMGU_mgv1a026010mg</name>
</gene>
<sequence>MNLSLTHHLFSTSPPPPPPSSKSPFFKTKSNTRTQPPPSSRSCKITCKILINPSEKSFPRKNNKPPPPPPPPFPQPPEPPTIFSPTTIPPPHHNPFQKLAAAALDMVEKSIVTNMEKNHKLNRMVDPTVQLEGNYAPVQECPVHQDLEVVGTIPTSVRGAYLRNGGNPLFEPISGHHFFDGDGMIHAVTLAAPENRASYACRFTRTNRLLGEAALRKPVFPKQIGELHGHSGLARLALFAARALAGLVNAADGFGLANVNVVYFNGRILAMSEDDLPYTVRLTEAGDLETIGQYDFDGQVKGSMIAHPKVDPATGDLYTLSYNILSKPYLKFLKFDKWGNKSRELTISIEQPTMIHDFTMTESHVVIPDHQMVFKLSEMMRGGSPVIHDPNKMTRFGVLPKNAVDESEIRWIDVPECFCFHMWNAWEERDENGDKIIVVINSCMTPADSIFSGSDDLKSELSEIRLNLKTGGSTRRVVVSGMNLEAGQINKQQLGKKTRYVYLAIADPWPKCSGIARVDLETGEVTKYLYGPHRFGGEPCFVPVTAEEEDEEEGYLMSFVRDEENEKSEFVILKASTMEQVALVKLPKRVPYGFHGTFVSAQEIQRQCF</sequence>
<evidence type="ECO:0000256" key="6">
    <source>
        <dbReference type="SAM" id="MobiDB-lite"/>
    </source>
</evidence>
<evidence type="ECO:0000256" key="5">
    <source>
        <dbReference type="PIRSR" id="PIRSR604294-1"/>
    </source>
</evidence>
<dbReference type="KEGG" id="egt:105950719"/>
<keyword evidence="4 5" id="KW-0408">Iron</keyword>
<evidence type="ECO:0000256" key="2">
    <source>
        <dbReference type="ARBA" id="ARBA00022723"/>
    </source>
</evidence>
<keyword evidence="2 5" id="KW-0479">Metal-binding</keyword>
<feature type="binding site" evidence="5">
    <location>
        <position position="595"/>
    </location>
    <ligand>
        <name>Fe cation</name>
        <dbReference type="ChEBI" id="CHEBI:24875"/>
        <note>catalytic</note>
    </ligand>
</feature>
<feature type="region of interest" description="Disordered" evidence="6">
    <location>
        <begin position="1"/>
        <end position="95"/>
    </location>
</feature>
<dbReference type="eggNOG" id="KOG1285">
    <property type="taxonomic scope" value="Eukaryota"/>
</dbReference>
<dbReference type="GO" id="GO:0046872">
    <property type="term" value="F:metal ion binding"/>
    <property type="evidence" value="ECO:0007669"/>
    <property type="project" value="UniProtKB-KW"/>
</dbReference>
<keyword evidence="8" id="KW-1185">Reference proteome</keyword>
<organism evidence="7 8">
    <name type="scientific">Erythranthe guttata</name>
    <name type="common">Yellow monkey flower</name>
    <name type="synonym">Mimulus guttatus</name>
    <dbReference type="NCBI Taxonomy" id="4155"/>
    <lineage>
        <taxon>Eukaryota</taxon>
        <taxon>Viridiplantae</taxon>
        <taxon>Streptophyta</taxon>
        <taxon>Embryophyta</taxon>
        <taxon>Tracheophyta</taxon>
        <taxon>Spermatophyta</taxon>
        <taxon>Magnoliopsida</taxon>
        <taxon>eudicotyledons</taxon>
        <taxon>Gunneridae</taxon>
        <taxon>Pentapetalae</taxon>
        <taxon>asterids</taxon>
        <taxon>lamiids</taxon>
        <taxon>Lamiales</taxon>
        <taxon>Phrymaceae</taxon>
        <taxon>Erythranthe</taxon>
    </lineage>
</organism>
<dbReference type="OMA" id="NPYTHHP"/>
<dbReference type="Pfam" id="PF03055">
    <property type="entry name" value="RPE65"/>
    <property type="match status" value="1"/>
</dbReference>
<feature type="compositionally biased region" description="Pro residues" evidence="6">
    <location>
        <begin position="64"/>
        <end position="93"/>
    </location>
</feature>
<dbReference type="PhylomeDB" id="A0A022RXW1"/>
<dbReference type="EMBL" id="KI630234">
    <property type="protein sequence ID" value="EYU43820.1"/>
    <property type="molecule type" value="Genomic_DNA"/>
</dbReference>
<protein>
    <recommendedName>
        <fullName evidence="9">9-cis-epoxycarotenoid dioxygenase</fullName>
    </recommendedName>
</protein>
<evidence type="ECO:0008006" key="9">
    <source>
        <dbReference type="Google" id="ProtNLM"/>
    </source>
</evidence>
<evidence type="ECO:0000256" key="1">
    <source>
        <dbReference type="ARBA" id="ARBA00006787"/>
    </source>
</evidence>
<dbReference type="OrthoDB" id="1069523at2759"/>
<dbReference type="InterPro" id="IPR004294">
    <property type="entry name" value="Carotenoid_Oase"/>
</dbReference>
<dbReference type="PANTHER" id="PTHR10543:SF101">
    <property type="entry name" value="9-CIS-EPOXYCAROTENOID DIOXYGENASE NCED6, CHLOROPLASTIC"/>
    <property type="match status" value="1"/>
</dbReference>
<reference evidence="7 8" key="1">
    <citation type="journal article" date="2013" name="Proc. Natl. Acad. Sci. U.S.A.">
        <title>Fine-scale variation in meiotic recombination in Mimulus inferred from population shotgun sequencing.</title>
        <authorList>
            <person name="Hellsten U."/>
            <person name="Wright K.M."/>
            <person name="Jenkins J."/>
            <person name="Shu S."/>
            <person name="Yuan Y."/>
            <person name="Wessler S.R."/>
            <person name="Schmutz J."/>
            <person name="Willis J.H."/>
            <person name="Rokhsar D.S."/>
        </authorList>
    </citation>
    <scope>NUCLEOTIDE SEQUENCE [LARGE SCALE GENOMIC DNA]</scope>
    <source>
        <strain evidence="8">cv. DUN x IM62</strain>
    </source>
</reference>
<proteinExistence type="inferred from homology"/>
<feature type="binding site" evidence="5">
    <location>
        <position position="307"/>
    </location>
    <ligand>
        <name>Fe cation</name>
        <dbReference type="ChEBI" id="CHEBI:24875"/>
        <note>catalytic</note>
    </ligand>
</feature>
<evidence type="ECO:0000313" key="7">
    <source>
        <dbReference type="EMBL" id="EYU43820.1"/>
    </source>
</evidence>
<keyword evidence="3" id="KW-0223">Dioxygenase</keyword>
<evidence type="ECO:0000313" key="8">
    <source>
        <dbReference type="Proteomes" id="UP000030748"/>
    </source>
</evidence>
<dbReference type="GO" id="GO:0016121">
    <property type="term" value="P:carotene catabolic process"/>
    <property type="evidence" value="ECO:0000318"/>
    <property type="project" value="GO_Central"/>
</dbReference>
<accession>A0A022RXW1</accession>
<dbReference type="Proteomes" id="UP000030748">
    <property type="component" value="Unassembled WGS sequence"/>
</dbReference>
<comment type="similarity">
    <text evidence="1">Belongs to the carotenoid oxygenase family.</text>
</comment>
<dbReference type="AlphaFoldDB" id="A0A022RXW1"/>
<dbReference type="GO" id="GO:0009570">
    <property type="term" value="C:chloroplast stroma"/>
    <property type="evidence" value="ECO:0000318"/>
    <property type="project" value="GO_Central"/>
</dbReference>
<evidence type="ECO:0000256" key="3">
    <source>
        <dbReference type="ARBA" id="ARBA00022964"/>
    </source>
</evidence>
<dbReference type="STRING" id="4155.A0A022RXW1"/>
<dbReference type="GO" id="GO:0010436">
    <property type="term" value="F:carotenoid dioxygenase activity"/>
    <property type="evidence" value="ECO:0000318"/>
    <property type="project" value="GO_Central"/>
</dbReference>
<dbReference type="PANTHER" id="PTHR10543">
    <property type="entry name" value="BETA-CAROTENE DIOXYGENASE"/>
    <property type="match status" value="1"/>
</dbReference>
<comment type="cofactor">
    <cofactor evidence="5">
        <name>Fe(2+)</name>
        <dbReference type="ChEBI" id="CHEBI:29033"/>
    </cofactor>
    <text evidence="5">Binds 1 Fe(2+) ion per subunit.</text>
</comment>
<evidence type="ECO:0000256" key="4">
    <source>
        <dbReference type="ARBA" id="ARBA00023004"/>
    </source>
</evidence>
<name>A0A022RXW1_ERYGU</name>
<feature type="binding site" evidence="5">
    <location>
        <position position="356"/>
    </location>
    <ligand>
        <name>Fe cation</name>
        <dbReference type="ChEBI" id="CHEBI:24875"/>
        <note>catalytic</note>
    </ligand>
</feature>